<keyword evidence="2" id="KW-1185">Reference proteome</keyword>
<evidence type="ECO:0000313" key="1">
    <source>
        <dbReference type="EMBL" id="KAF4663025.1"/>
    </source>
</evidence>
<dbReference type="Proteomes" id="UP000591131">
    <property type="component" value="Unassembled WGS sequence"/>
</dbReference>
<gene>
    <name evidence="1" type="ORF">FOL47_005931</name>
</gene>
<proteinExistence type="predicted"/>
<dbReference type="AlphaFoldDB" id="A0A7J6LUS6"/>
<protein>
    <submittedName>
        <fullName evidence="1">Uncharacterized protein</fullName>
    </submittedName>
</protein>
<accession>A0A7J6LUS6</accession>
<reference evidence="1 2" key="1">
    <citation type="submission" date="2020-04" db="EMBL/GenBank/DDBJ databases">
        <title>Perkinsus chesapeaki whole genome sequence.</title>
        <authorList>
            <person name="Bogema D.R."/>
        </authorList>
    </citation>
    <scope>NUCLEOTIDE SEQUENCE [LARGE SCALE GENOMIC DNA]</scope>
    <source>
        <strain evidence="1">ATCC PRA-425</strain>
    </source>
</reference>
<evidence type="ECO:0000313" key="2">
    <source>
        <dbReference type="Proteomes" id="UP000591131"/>
    </source>
</evidence>
<dbReference type="EMBL" id="JAAPAO010000329">
    <property type="protein sequence ID" value="KAF4663025.1"/>
    <property type="molecule type" value="Genomic_DNA"/>
</dbReference>
<name>A0A7J6LUS6_PERCH</name>
<sequence length="197" mass="22236">MFSSKGPLIVMVICNVAVGMRRRSADQQEGISIDKEFIESLRGKTFKECEPNQFIESSSIQFEDDRDREYPKAKLTLKLKASLRQNYTELLKTPFFPVVPGKVQNHWVIELPPQRPAVGLGEGDKGGGMEAFYAKLYKYTYHNADKAFSVDITSLDRVPVAIITIGKEPKNVVWKKIALVEEKPVIGKKRQSECVVS</sequence>
<comment type="caution">
    <text evidence="1">The sequence shown here is derived from an EMBL/GenBank/DDBJ whole genome shotgun (WGS) entry which is preliminary data.</text>
</comment>
<organism evidence="1 2">
    <name type="scientific">Perkinsus chesapeaki</name>
    <name type="common">Clam parasite</name>
    <name type="synonym">Perkinsus andrewsi</name>
    <dbReference type="NCBI Taxonomy" id="330153"/>
    <lineage>
        <taxon>Eukaryota</taxon>
        <taxon>Sar</taxon>
        <taxon>Alveolata</taxon>
        <taxon>Perkinsozoa</taxon>
        <taxon>Perkinsea</taxon>
        <taxon>Perkinsida</taxon>
        <taxon>Perkinsidae</taxon>
        <taxon>Perkinsus</taxon>
    </lineage>
</organism>